<dbReference type="SMART" id="SM00320">
    <property type="entry name" value="WD40"/>
    <property type="match status" value="6"/>
</dbReference>
<feature type="region of interest" description="Disordered" evidence="7">
    <location>
        <begin position="1"/>
        <end position="140"/>
    </location>
</feature>
<evidence type="ECO:0000256" key="3">
    <source>
        <dbReference type="ARBA" id="ARBA00022737"/>
    </source>
</evidence>
<dbReference type="GO" id="GO:0005634">
    <property type="term" value="C:nucleus"/>
    <property type="evidence" value="ECO:0007669"/>
    <property type="project" value="TreeGrafter"/>
</dbReference>
<dbReference type="GO" id="GO:0030674">
    <property type="term" value="F:protein-macromolecule adaptor activity"/>
    <property type="evidence" value="ECO:0007669"/>
    <property type="project" value="TreeGrafter"/>
</dbReference>
<feature type="compositionally biased region" description="Polar residues" evidence="7">
    <location>
        <begin position="69"/>
        <end position="80"/>
    </location>
</feature>
<feature type="repeat" description="WD" evidence="6">
    <location>
        <begin position="312"/>
        <end position="354"/>
    </location>
</feature>
<feature type="region of interest" description="Disordered" evidence="7">
    <location>
        <begin position="591"/>
        <end position="711"/>
    </location>
</feature>
<evidence type="ECO:0000256" key="1">
    <source>
        <dbReference type="ARBA" id="ARBA00004906"/>
    </source>
</evidence>
<feature type="compositionally biased region" description="Basic and acidic residues" evidence="7">
    <location>
        <begin position="51"/>
        <end position="61"/>
    </location>
</feature>
<dbReference type="SUPFAM" id="SSF50978">
    <property type="entry name" value="WD40 repeat-like"/>
    <property type="match status" value="1"/>
</dbReference>
<evidence type="ECO:0000256" key="6">
    <source>
        <dbReference type="PROSITE-ProRule" id="PRU00221"/>
    </source>
</evidence>
<gene>
    <name evidence="8" type="ORF">HK097_005284</name>
</gene>
<dbReference type="Pfam" id="PF00400">
    <property type="entry name" value="WD40"/>
    <property type="match status" value="5"/>
</dbReference>
<dbReference type="InterPro" id="IPR036322">
    <property type="entry name" value="WD40_repeat_dom_sf"/>
</dbReference>
<evidence type="ECO:0000313" key="9">
    <source>
        <dbReference type="Proteomes" id="UP001212841"/>
    </source>
</evidence>
<dbReference type="PANTHER" id="PTHR22852:SF0">
    <property type="entry name" value="DENTICLELESS PROTEIN HOMOLOG"/>
    <property type="match status" value="1"/>
</dbReference>
<dbReference type="PROSITE" id="PS00678">
    <property type="entry name" value="WD_REPEATS_1"/>
    <property type="match status" value="2"/>
</dbReference>
<evidence type="ECO:0000256" key="4">
    <source>
        <dbReference type="ARBA" id="ARBA00022786"/>
    </source>
</evidence>
<dbReference type="Gene3D" id="2.130.10.10">
    <property type="entry name" value="YVTN repeat-like/Quinoprotein amine dehydrogenase"/>
    <property type="match status" value="3"/>
</dbReference>
<organism evidence="8 9">
    <name type="scientific">Rhizophlyctis rosea</name>
    <dbReference type="NCBI Taxonomy" id="64517"/>
    <lineage>
        <taxon>Eukaryota</taxon>
        <taxon>Fungi</taxon>
        <taxon>Fungi incertae sedis</taxon>
        <taxon>Chytridiomycota</taxon>
        <taxon>Chytridiomycota incertae sedis</taxon>
        <taxon>Chytridiomycetes</taxon>
        <taxon>Rhizophlyctidales</taxon>
        <taxon>Rhizophlyctidaceae</taxon>
        <taxon>Rhizophlyctis</taxon>
    </lineage>
</organism>
<dbReference type="AlphaFoldDB" id="A0AAD5SLC1"/>
<evidence type="ECO:0000256" key="5">
    <source>
        <dbReference type="ARBA" id="ARBA00038344"/>
    </source>
</evidence>
<feature type="repeat" description="WD" evidence="6">
    <location>
        <begin position="270"/>
        <end position="311"/>
    </location>
</feature>
<protein>
    <recommendedName>
        <fullName evidence="10">WD40 repeat-like protein</fullName>
    </recommendedName>
</protein>
<dbReference type="PROSITE" id="PS50294">
    <property type="entry name" value="WD_REPEATS_REGION"/>
    <property type="match status" value="3"/>
</dbReference>
<comment type="similarity">
    <text evidence="5">Belongs to the WD repeat cdt2 family.</text>
</comment>
<feature type="compositionally biased region" description="Low complexity" evidence="7">
    <location>
        <begin position="107"/>
        <end position="116"/>
    </location>
</feature>
<dbReference type="InterPro" id="IPR051865">
    <property type="entry name" value="WD-repeat_CDT2_adapter"/>
</dbReference>
<dbReference type="InterPro" id="IPR020472">
    <property type="entry name" value="WD40_PAC1"/>
</dbReference>
<dbReference type="PANTHER" id="PTHR22852">
    <property type="entry name" value="LETHAL 2 DENTICLELESS PROTEIN RETINOIC ACID-REGULATED NUCLEAR MATRIX-ASSOCIATED PROTEIN"/>
    <property type="match status" value="1"/>
</dbReference>
<dbReference type="PRINTS" id="PR00320">
    <property type="entry name" value="GPROTEINBRPT"/>
</dbReference>
<keyword evidence="4" id="KW-0833">Ubl conjugation pathway</keyword>
<comment type="caution">
    <text evidence="8">The sequence shown here is derived from an EMBL/GenBank/DDBJ whole genome shotgun (WGS) entry which is preliminary data.</text>
</comment>
<evidence type="ECO:0000313" key="8">
    <source>
        <dbReference type="EMBL" id="KAJ3052975.1"/>
    </source>
</evidence>
<feature type="compositionally biased region" description="Polar residues" evidence="7">
    <location>
        <begin position="127"/>
        <end position="140"/>
    </location>
</feature>
<dbReference type="GO" id="GO:0043161">
    <property type="term" value="P:proteasome-mediated ubiquitin-dependent protein catabolic process"/>
    <property type="evidence" value="ECO:0007669"/>
    <property type="project" value="TreeGrafter"/>
</dbReference>
<dbReference type="InterPro" id="IPR019775">
    <property type="entry name" value="WD40_repeat_CS"/>
</dbReference>
<feature type="compositionally biased region" description="Polar residues" evidence="7">
    <location>
        <begin position="620"/>
        <end position="656"/>
    </location>
</feature>
<evidence type="ECO:0000256" key="7">
    <source>
        <dbReference type="SAM" id="MobiDB-lite"/>
    </source>
</evidence>
<dbReference type="PROSITE" id="PS50082">
    <property type="entry name" value="WD_REPEATS_2"/>
    <property type="match status" value="4"/>
</dbReference>
<comment type="pathway">
    <text evidence="1">Protein modification; protein ubiquitination.</text>
</comment>
<reference evidence="8" key="1">
    <citation type="submission" date="2020-05" db="EMBL/GenBank/DDBJ databases">
        <title>Phylogenomic resolution of chytrid fungi.</title>
        <authorList>
            <person name="Stajich J.E."/>
            <person name="Amses K."/>
            <person name="Simmons R."/>
            <person name="Seto K."/>
            <person name="Myers J."/>
            <person name="Bonds A."/>
            <person name="Quandt C.A."/>
            <person name="Barry K."/>
            <person name="Liu P."/>
            <person name="Grigoriev I."/>
            <person name="Longcore J.E."/>
            <person name="James T.Y."/>
        </authorList>
    </citation>
    <scope>NUCLEOTIDE SEQUENCE</scope>
    <source>
        <strain evidence="8">JEL0318</strain>
    </source>
</reference>
<keyword evidence="3" id="KW-0677">Repeat</keyword>
<dbReference type="Proteomes" id="UP001212841">
    <property type="component" value="Unassembled WGS sequence"/>
</dbReference>
<dbReference type="InterPro" id="IPR015943">
    <property type="entry name" value="WD40/YVTN_repeat-like_dom_sf"/>
</dbReference>
<evidence type="ECO:0008006" key="10">
    <source>
        <dbReference type="Google" id="ProtNLM"/>
    </source>
</evidence>
<name>A0AAD5SLC1_9FUNG</name>
<dbReference type="EMBL" id="JADGJD010000248">
    <property type="protein sequence ID" value="KAJ3052975.1"/>
    <property type="molecule type" value="Genomic_DNA"/>
</dbReference>
<feature type="repeat" description="WD" evidence="6">
    <location>
        <begin position="533"/>
        <end position="565"/>
    </location>
</feature>
<keyword evidence="9" id="KW-1185">Reference proteome</keyword>
<proteinExistence type="inferred from homology"/>
<accession>A0AAD5SLC1</accession>
<evidence type="ECO:0000256" key="2">
    <source>
        <dbReference type="ARBA" id="ARBA00022574"/>
    </source>
</evidence>
<feature type="repeat" description="WD" evidence="6">
    <location>
        <begin position="409"/>
        <end position="425"/>
    </location>
</feature>
<sequence>MAENRPLFSTASSSPLPPSCPGTPKRGAMLLSGADSSPGRAAYTSQFSDLYTDHTDQENDFRPFMLPMSSPNRGPTSSFAGENLLQQQLPHPSPPRNKRPRYDGTGSSSESEYQSPSRRKATLAGHSASSPAINATENASNGTHIDDVATASSGVTIAASTHLVWERGNNFMRVIPMHRALRGREIYAARGGRRIIPTMRKQAQQFASTERDVFRIGDALGINIPPFALAFSNVANDGKFLAIADEDGAVGLIDGKHDNTWEEGHKRVEWNAHENAIFDIAWTADDTHLVTASGDQTARVWNVETRKVVKIFRGHGCSIKSVTGHAQNPHIFATAGRDGRIMIWDTRSFAQTLEDGMEYLSPYAKIADAHVNALGAPSKKLRAGRPSWGNQPHGVTAVKFMGHGQDVKLVSSGAADGKIKIWDMRYITQRHPTPSDSTSSIKGKRLHGFSSFSLNSSGSRLYAASTDHNVYEFHTSNLSLPARQLPPAAQYRCRSFYVKTAVSPDDRFVASGSSNGGLYMWEIDDLKKPPLLLNGHEGEVTTLSWCAKDPELLASCADDMTIRLWRQRPDCEELKEDPMYKSIRGFAVEAAPRLPRSESKTQTIPITPAHPVEQDENVTPIPQQPSETPTRTSANQRETITSAPSRRPTNGSASRSSIRKTPRNGSGVTLGSSSVKRRKSRGPLETPTSIASKAITDYFVPSSEMTDDERL</sequence>
<keyword evidence="2 6" id="KW-0853">WD repeat</keyword>
<dbReference type="InterPro" id="IPR001680">
    <property type="entry name" value="WD40_rpt"/>
</dbReference>